<evidence type="ECO:0000313" key="1">
    <source>
        <dbReference type="EMBL" id="VCW66548.1"/>
    </source>
</evidence>
<proteinExistence type="predicted"/>
<organism evidence="1 2">
    <name type="scientific">Gulo gulo</name>
    <name type="common">Wolverine</name>
    <name type="synonym">Gluton</name>
    <dbReference type="NCBI Taxonomy" id="48420"/>
    <lineage>
        <taxon>Eukaryota</taxon>
        <taxon>Metazoa</taxon>
        <taxon>Chordata</taxon>
        <taxon>Craniata</taxon>
        <taxon>Vertebrata</taxon>
        <taxon>Euteleostomi</taxon>
        <taxon>Mammalia</taxon>
        <taxon>Eutheria</taxon>
        <taxon>Laurasiatheria</taxon>
        <taxon>Carnivora</taxon>
        <taxon>Caniformia</taxon>
        <taxon>Musteloidea</taxon>
        <taxon>Mustelidae</taxon>
        <taxon>Guloninae</taxon>
        <taxon>Gulo</taxon>
    </lineage>
</organism>
<gene>
    <name evidence="1" type="ORF">BN2614_LOCUS6</name>
</gene>
<keyword evidence="2" id="KW-1185">Reference proteome</keyword>
<reference evidence="1 2" key="1">
    <citation type="submission" date="2018-10" db="EMBL/GenBank/DDBJ databases">
        <authorList>
            <person name="Ekblom R."/>
            <person name="Jareborg N."/>
        </authorList>
    </citation>
    <scope>NUCLEOTIDE SEQUENCE [LARGE SCALE GENOMIC DNA]</scope>
    <source>
        <tissue evidence="1">Muscle</tissue>
    </source>
</reference>
<dbReference type="EMBL" id="CYRY02001883">
    <property type="protein sequence ID" value="VCW66548.1"/>
    <property type="molecule type" value="Genomic_DNA"/>
</dbReference>
<protein>
    <submittedName>
        <fullName evidence="1">Uncharacterized protein</fullName>
    </submittedName>
</protein>
<accession>A0A9X9PU90</accession>
<evidence type="ECO:0000313" key="2">
    <source>
        <dbReference type="Proteomes" id="UP000269945"/>
    </source>
</evidence>
<sequence length="132" mass="13547">MCTRGASACMCMYTCGVQVRVCARVRGVCACVGRWAQDASPALECVSLALQARASASFRAGRARPQGELPSDKREKVWLAGREGEGGQAAGAAACGAGSAFLTGVQTPPCCAAGDGPQHYRPAVTSQRSPIV</sequence>
<dbReference type="Proteomes" id="UP000269945">
    <property type="component" value="Unassembled WGS sequence"/>
</dbReference>
<name>A0A9X9PU90_GULGU</name>
<comment type="caution">
    <text evidence="1">The sequence shown here is derived from an EMBL/GenBank/DDBJ whole genome shotgun (WGS) entry which is preliminary data.</text>
</comment>
<dbReference type="AlphaFoldDB" id="A0A9X9PU90"/>